<sequence length="112" mass="12998">MKNIQKKYGFDYIALAIGKAMEKKMTTTMTGGKNDKAKKTVRDFDAHMYHLKTYEGLKTKFETPRWVYPAKQNGNDKVKIEFVKTTTDKKITSAKKARRPVSWWVGDQPYSL</sequence>
<name>A0A1L9V5U9_ASPGL</name>
<dbReference type="EMBL" id="KV878920">
    <property type="protein sequence ID" value="OJJ79261.1"/>
    <property type="molecule type" value="Genomic_DNA"/>
</dbReference>
<evidence type="ECO:0000313" key="1">
    <source>
        <dbReference type="EMBL" id="OJJ79261.1"/>
    </source>
</evidence>
<reference evidence="2" key="1">
    <citation type="journal article" date="2017" name="Genome Biol.">
        <title>Comparative genomics reveals high biological diversity and specific adaptations in the industrially and medically important fungal genus Aspergillus.</title>
        <authorList>
            <person name="de Vries R.P."/>
            <person name="Riley R."/>
            <person name="Wiebenga A."/>
            <person name="Aguilar-Osorio G."/>
            <person name="Amillis S."/>
            <person name="Uchima C.A."/>
            <person name="Anderluh G."/>
            <person name="Asadollahi M."/>
            <person name="Askin M."/>
            <person name="Barry K."/>
            <person name="Battaglia E."/>
            <person name="Bayram O."/>
            <person name="Benocci T."/>
            <person name="Braus-Stromeyer S.A."/>
            <person name="Caldana C."/>
            <person name="Canovas D."/>
            <person name="Cerqueira G.C."/>
            <person name="Chen F."/>
            <person name="Chen W."/>
            <person name="Choi C."/>
            <person name="Clum A."/>
            <person name="Dos Santos R.A."/>
            <person name="Damasio A.R."/>
            <person name="Diallinas G."/>
            <person name="Emri T."/>
            <person name="Fekete E."/>
            <person name="Flipphi M."/>
            <person name="Freyberg S."/>
            <person name="Gallo A."/>
            <person name="Gournas C."/>
            <person name="Habgood R."/>
            <person name="Hainaut M."/>
            <person name="Harispe M.L."/>
            <person name="Henrissat B."/>
            <person name="Hilden K.S."/>
            <person name="Hope R."/>
            <person name="Hossain A."/>
            <person name="Karabika E."/>
            <person name="Karaffa L."/>
            <person name="Karanyi Z."/>
            <person name="Krasevec N."/>
            <person name="Kuo A."/>
            <person name="Kusch H."/>
            <person name="LaButti K."/>
            <person name="Lagendijk E.L."/>
            <person name="Lapidus A."/>
            <person name="Levasseur A."/>
            <person name="Lindquist E."/>
            <person name="Lipzen A."/>
            <person name="Logrieco A.F."/>
            <person name="MacCabe A."/>
            <person name="Maekelae M.R."/>
            <person name="Malavazi I."/>
            <person name="Melin P."/>
            <person name="Meyer V."/>
            <person name="Mielnichuk N."/>
            <person name="Miskei M."/>
            <person name="Molnar A.P."/>
            <person name="Mule G."/>
            <person name="Ngan C.Y."/>
            <person name="Orejas M."/>
            <person name="Orosz E."/>
            <person name="Ouedraogo J.P."/>
            <person name="Overkamp K.M."/>
            <person name="Park H.-S."/>
            <person name="Perrone G."/>
            <person name="Piumi F."/>
            <person name="Punt P.J."/>
            <person name="Ram A.F."/>
            <person name="Ramon A."/>
            <person name="Rauscher S."/>
            <person name="Record E."/>
            <person name="Riano-Pachon D.M."/>
            <person name="Robert V."/>
            <person name="Roehrig J."/>
            <person name="Ruller R."/>
            <person name="Salamov A."/>
            <person name="Salih N.S."/>
            <person name="Samson R.A."/>
            <person name="Sandor E."/>
            <person name="Sanguinetti M."/>
            <person name="Schuetze T."/>
            <person name="Sepcic K."/>
            <person name="Shelest E."/>
            <person name="Sherlock G."/>
            <person name="Sophianopoulou V."/>
            <person name="Squina F.M."/>
            <person name="Sun H."/>
            <person name="Susca A."/>
            <person name="Todd R.B."/>
            <person name="Tsang A."/>
            <person name="Unkles S.E."/>
            <person name="van de Wiele N."/>
            <person name="van Rossen-Uffink D."/>
            <person name="Oliveira J.V."/>
            <person name="Vesth T.C."/>
            <person name="Visser J."/>
            <person name="Yu J.-H."/>
            <person name="Zhou M."/>
            <person name="Andersen M.R."/>
            <person name="Archer D.B."/>
            <person name="Baker S.E."/>
            <person name="Benoit I."/>
            <person name="Brakhage A.A."/>
            <person name="Braus G.H."/>
            <person name="Fischer R."/>
            <person name="Frisvad J.C."/>
            <person name="Goldman G.H."/>
            <person name="Houbraken J."/>
            <person name="Oakley B."/>
            <person name="Pocsi I."/>
            <person name="Scazzocchio C."/>
            <person name="Seiboth B."/>
            <person name="vanKuyk P.A."/>
            <person name="Wortman J."/>
            <person name="Dyer P.S."/>
            <person name="Grigoriev I.V."/>
        </authorList>
    </citation>
    <scope>NUCLEOTIDE SEQUENCE [LARGE SCALE GENOMIC DNA]</scope>
    <source>
        <strain evidence="2">CBS 516.65</strain>
    </source>
</reference>
<gene>
    <name evidence="1" type="ORF">ASPGLDRAFT_40123</name>
</gene>
<keyword evidence="2" id="KW-1185">Reference proteome</keyword>
<organism evidence="1 2">
    <name type="scientific">Aspergillus glaucus CBS 516.65</name>
    <dbReference type="NCBI Taxonomy" id="1160497"/>
    <lineage>
        <taxon>Eukaryota</taxon>
        <taxon>Fungi</taxon>
        <taxon>Dikarya</taxon>
        <taxon>Ascomycota</taxon>
        <taxon>Pezizomycotina</taxon>
        <taxon>Eurotiomycetes</taxon>
        <taxon>Eurotiomycetidae</taxon>
        <taxon>Eurotiales</taxon>
        <taxon>Aspergillaceae</taxon>
        <taxon>Aspergillus</taxon>
        <taxon>Aspergillus subgen. Aspergillus</taxon>
    </lineage>
</organism>
<dbReference type="RefSeq" id="XP_022395959.1">
    <property type="nucleotide sequence ID" value="XM_022545177.1"/>
</dbReference>
<dbReference type="AlphaFoldDB" id="A0A1L9V5U9"/>
<evidence type="ECO:0000313" key="2">
    <source>
        <dbReference type="Proteomes" id="UP000184300"/>
    </source>
</evidence>
<dbReference type="GeneID" id="34461438"/>
<proteinExistence type="predicted"/>
<accession>A0A1L9V5U9</accession>
<dbReference type="Proteomes" id="UP000184300">
    <property type="component" value="Unassembled WGS sequence"/>
</dbReference>
<dbReference type="VEuPathDB" id="FungiDB:ASPGLDRAFT_40123"/>
<protein>
    <submittedName>
        <fullName evidence="1">Uncharacterized protein</fullName>
    </submittedName>
</protein>